<evidence type="ECO:0000313" key="1">
    <source>
        <dbReference type="EMBL" id="GJT22177.1"/>
    </source>
</evidence>
<reference evidence="1" key="2">
    <citation type="submission" date="2022-01" db="EMBL/GenBank/DDBJ databases">
        <authorList>
            <person name="Yamashiro T."/>
            <person name="Shiraishi A."/>
            <person name="Satake H."/>
            <person name="Nakayama K."/>
        </authorList>
    </citation>
    <scope>NUCLEOTIDE SEQUENCE</scope>
</reference>
<sequence length="111" mass="12742">MDSIILNRQKNTLAENMILSGADNHPPLLEKDLYDSWQSRMELYMENREHANQQTHLAEFLQIDSGLADPMFKQGDDPIDAINKMMSFLSTVVITPLNLQRSRIQHWGATS</sequence>
<dbReference type="Proteomes" id="UP001151760">
    <property type="component" value="Unassembled WGS sequence"/>
</dbReference>
<protein>
    <submittedName>
        <fullName evidence="1">Uncharacterized protein</fullName>
    </submittedName>
</protein>
<comment type="caution">
    <text evidence="1">The sequence shown here is derived from an EMBL/GenBank/DDBJ whole genome shotgun (WGS) entry which is preliminary data.</text>
</comment>
<evidence type="ECO:0000313" key="2">
    <source>
        <dbReference type="Proteomes" id="UP001151760"/>
    </source>
</evidence>
<dbReference type="EMBL" id="BQNB010013948">
    <property type="protein sequence ID" value="GJT22177.1"/>
    <property type="molecule type" value="Genomic_DNA"/>
</dbReference>
<reference evidence="1" key="1">
    <citation type="journal article" date="2022" name="Int. J. Mol. Sci.">
        <title>Draft Genome of Tanacetum Coccineum: Genomic Comparison of Closely Related Tanacetum-Family Plants.</title>
        <authorList>
            <person name="Yamashiro T."/>
            <person name="Shiraishi A."/>
            <person name="Nakayama K."/>
            <person name="Satake H."/>
        </authorList>
    </citation>
    <scope>NUCLEOTIDE SEQUENCE</scope>
</reference>
<accession>A0ABQ5C6T5</accession>
<gene>
    <name evidence="1" type="ORF">Tco_0892114</name>
</gene>
<organism evidence="1 2">
    <name type="scientific">Tanacetum coccineum</name>
    <dbReference type="NCBI Taxonomy" id="301880"/>
    <lineage>
        <taxon>Eukaryota</taxon>
        <taxon>Viridiplantae</taxon>
        <taxon>Streptophyta</taxon>
        <taxon>Embryophyta</taxon>
        <taxon>Tracheophyta</taxon>
        <taxon>Spermatophyta</taxon>
        <taxon>Magnoliopsida</taxon>
        <taxon>eudicotyledons</taxon>
        <taxon>Gunneridae</taxon>
        <taxon>Pentapetalae</taxon>
        <taxon>asterids</taxon>
        <taxon>campanulids</taxon>
        <taxon>Asterales</taxon>
        <taxon>Asteraceae</taxon>
        <taxon>Asteroideae</taxon>
        <taxon>Anthemideae</taxon>
        <taxon>Anthemidinae</taxon>
        <taxon>Tanacetum</taxon>
    </lineage>
</organism>
<keyword evidence="2" id="KW-1185">Reference proteome</keyword>
<proteinExistence type="predicted"/>
<name>A0ABQ5C6T5_9ASTR</name>